<protein>
    <recommendedName>
        <fullName evidence="3">Zinc finger, CCHC-type</fullName>
    </recommendedName>
</protein>
<sequence length="211" mass="23839">MATETTTAFKVMNQEFVKLDRFDDTNFSCWKDKMLFLLTVLNVAYLLDPNLQPLKDPAPDVTPEEIAKVAKLKKKREEDKFTYLEGVHATKEYLALNFKMKDLNEVDTILGICRILGYLRKTKNLGLFYGDYPAILEGYSYASWITSLSDNKSTSGWIFTIGGGAISWASKKQTCISHSTMEAEFIALAAAGKEAELLRDLLLDIKLWPTT</sequence>
<dbReference type="AlphaFoldDB" id="A0A2I0KHS9"/>
<dbReference type="Proteomes" id="UP000233551">
    <property type="component" value="Unassembled WGS sequence"/>
</dbReference>
<proteinExistence type="predicted"/>
<dbReference type="PANTHER" id="PTHR11439:SF440">
    <property type="entry name" value="INTEGRASE CATALYTIC DOMAIN-CONTAINING PROTEIN"/>
    <property type="match status" value="1"/>
</dbReference>
<dbReference type="CDD" id="cd09272">
    <property type="entry name" value="RNase_HI_RT_Ty1"/>
    <property type="match status" value="1"/>
</dbReference>
<dbReference type="EMBL" id="PGOL01000571">
    <property type="protein sequence ID" value="PKI68075.1"/>
    <property type="molecule type" value="Genomic_DNA"/>
</dbReference>
<dbReference type="PANTHER" id="PTHR11439">
    <property type="entry name" value="GAG-POL-RELATED RETROTRANSPOSON"/>
    <property type="match status" value="1"/>
</dbReference>
<dbReference type="STRING" id="22663.A0A2I0KHS9"/>
<gene>
    <name evidence="1" type="ORF">CRG98_011671</name>
</gene>
<comment type="caution">
    <text evidence="1">The sequence shown here is derived from an EMBL/GenBank/DDBJ whole genome shotgun (WGS) entry which is preliminary data.</text>
</comment>
<evidence type="ECO:0008006" key="3">
    <source>
        <dbReference type="Google" id="ProtNLM"/>
    </source>
</evidence>
<name>A0A2I0KHS9_PUNGR</name>
<keyword evidence="2" id="KW-1185">Reference proteome</keyword>
<accession>A0A2I0KHS9</accession>
<organism evidence="1 2">
    <name type="scientific">Punica granatum</name>
    <name type="common">Pomegranate</name>
    <dbReference type="NCBI Taxonomy" id="22663"/>
    <lineage>
        <taxon>Eukaryota</taxon>
        <taxon>Viridiplantae</taxon>
        <taxon>Streptophyta</taxon>
        <taxon>Embryophyta</taxon>
        <taxon>Tracheophyta</taxon>
        <taxon>Spermatophyta</taxon>
        <taxon>Magnoliopsida</taxon>
        <taxon>eudicotyledons</taxon>
        <taxon>Gunneridae</taxon>
        <taxon>Pentapetalae</taxon>
        <taxon>rosids</taxon>
        <taxon>malvids</taxon>
        <taxon>Myrtales</taxon>
        <taxon>Lythraceae</taxon>
        <taxon>Punica</taxon>
    </lineage>
</organism>
<evidence type="ECO:0000313" key="1">
    <source>
        <dbReference type="EMBL" id="PKI68075.1"/>
    </source>
</evidence>
<reference evidence="1 2" key="1">
    <citation type="submission" date="2017-11" db="EMBL/GenBank/DDBJ databases">
        <title>De-novo sequencing of pomegranate (Punica granatum L.) genome.</title>
        <authorList>
            <person name="Akparov Z."/>
            <person name="Amiraslanov A."/>
            <person name="Hajiyeva S."/>
            <person name="Abbasov M."/>
            <person name="Kaur K."/>
            <person name="Hamwieh A."/>
            <person name="Solovyev V."/>
            <person name="Salamov A."/>
            <person name="Braich B."/>
            <person name="Kosarev P."/>
            <person name="Mahmoud A."/>
            <person name="Hajiyev E."/>
            <person name="Babayeva S."/>
            <person name="Izzatullayeva V."/>
            <person name="Mammadov A."/>
            <person name="Mammadov A."/>
            <person name="Sharifova S."/>
            <person name="Ojaghi J."/>
            <person name="Eynullazada K."/>
            <person name="Bayramov B."/>
            <person name="Abdulazimova A."/>
            <person name="Shahmuradov I."/>
        </authorList>
    </citation>
    <scope>NUCLEOTIDE SEQUENCE [LARGE SCALE GENOMIC DNA]</scope>
    <source>
        <strain evidence="2">cv. AG2017</strain>
        <tissue evidence="1">Leaf</tissue>
    </source>
</reference>
<evidence type="ECO:0000313" key="2">
    <source>
        <dbReference type="Proteomes" id="UP000233551"/>
    </source>
</evidence>